<sequence length="58" mass="6169">MVVWAEEVGISTAVPIGFCISLACTLSSRLIFNIREAATLGNGSPISTFLVQESLHFA</sequence>
<dbReference type="OrthoDB" id="3349377at2759"/>
<keyword evidence="1" id="KW-1133">Transmembrane helix</keyword>
<keyword evidence="1" id="KW-0812">Transmembrane</keyword>
<reference evidence="3" key="1">
    <citation type="journal article" date="2014" name="Proc. Natl. Acad. Sci. U.S.A.">
        <title>Extensive sampling of basidiomycete genomes demonstrates inadequacy of the white-rot/brown-rot paradigm for wood decay fungi.</title>
        <authorList>
            <person name="Riley R."/>
            <person name="Salamov A.A."/>
            <person name="Brown D.W."/>
            <person name="Nagy L.G."/>
            <person name="Floudas D."/>
            <person name="Held B.W."/>
            <person name="Levasseur A."/>
            <person name="Lombard V."/>
            <person name="Morin E."/>
            <person name="Otillar R."/>
            <person name="Lindquist E.A."/>
            <person name="Sun H."/>
            <person name="LaButti K.M."/>
            <person name="Schmutz J."/>
            <person name="Jabbour D."/>
            <person name="Luo H."/>
            <person name="Baker S.E."/>
            <person name="Pisabarro A.G."/>
            <person name="Walton J.D."/>
            <person name="Blanchette R.A."/>
            <person name="Henrissat B."/>
            <person name="Martin F."/>
            <person name="Cullen D."/>
            <person name="Hibbett D.S."/>
            <person name="Grigoriev I.V."/>
        </authorList>
    </citation>
    <scope>NUCLEOTIDE SEQUENCE [LARGE SCALE GENOMIC DNA]</scope>
    <source>
        <strain evidence="3">CBS 339.88</strain>
    </source>
</reference>
<dbReference type="HOGENOM" id="CLU_2979237_0_0_1"/>
<name>A0A067SKE4_GALM3</name>
<keyword evidence="1" id="KW-0472">Membrane</keyword>
<proteinExistence type="predicted"/>
<gene>
    <name evidence="2" type="ORF">GALMADRAFT_1126554</name>
</gene>
<evidence type="ECO:0000256" key="1">
    <source>
        <dbReference type="SAM" id="Phobius"/>
    </source>
</evidence>
<evidence type="ECO:0000313" key="3">
    <source>
        <dbReference type="Proteomes" id="UP000027222"/>
    </source>
</evidence>
<keyword evidence="3" id="KW-1185">Reference proteome</keyword>
<evidence type="ECO:0000313" key="2">
    <source>
        <dbReference type="EMBL" id="KDR67248.1"/>
    </source>
</evidence>
<dbReference type="AlphaFoldDB" id="A0A067SKE4"/>
<dbReference type="EMBL" id="KL142416">
    <property type="protein sequence ID" value="KDR67248.1"/>
    <property type="molecule type" value="Genomic_DNA"/>
</dbReference>
<feature type="transmembrane region" description="Helical" evidence="1">
    <location>
        <begin position="12"/>
        <end position="32"/>
    </location>
</feature>
<organism evidence="2 3">
    <name type="scientific">Galerina marginata (strain CBS 339.88)</name>
    <dbReference type="NCBI Taxonomy" id="685588"/>
    <lineage>
        <taxon>Eukaryota</taxon>
        <taxon>Fungi</taxon>
        <taxon>Dikarya</taxon>
        <taxon>Basidiomycota</taxon>
        <taxon>Agaricomycotina</taxon>
        <taxon>Agaricomycetes</taxon>
        <taxon>Agaricomycetidae</taxon>
        <taxon>Agaricales</taxon>
        <taxon>Agaricineae</taxon>
        <taxon>Strophariaceae</taxon>
        <taxon>Galerina</taxon>
    </lineage>
</organism>
<protein>
    <submittedName>
        <fullName evidence="2">Uncharacterized protein</fullName>
    </submittedName>
</protein>
<dbReference type="Proteomes" id="UP000027222">
    <property type="component" value="Unassembled WGS sequence"/>
</dbReference>
<accession>A0A067SKE4</accession>